<dbReference type="Proteomes" id="UP000190037">
    <property type="component" value="Unassembled WGS sequence"/>
</dbReference>
<keyword evidence="2" id="KW-0560">Oxidoreductase</keyword>
<dbReference type="EMBL" id="MWQN01000001">
    <property type="protein sequence ID" value="OPC84341.1"/>
    <property type="molecule type" value="Genomic_DNA"/>
</dbReference>
<dbReference type="Pfam" id="PF00106">
    <property type="entry name" value="adh_short"/>
    <property type="match status" value="1"/>
</dbReference>
<dbReference type="GO" id="GO:0005829">
    <property type="term" value="C:cytosol"/>
    <property type="evidence" value="ECO:0007669"/>
    <property type="project" value="TreeGrafter"/>
</dbReference>
<feature type="compositionally biased region" description="Low complexity" evidence="3">
    <location>
        <begin position="56"/>
        <end position="65"/>
    </location>
</feature>
<dbReference type="GO" id="GO:0016491">
    <property type="term" value="F:oxidoreductase activity"/>
    <property type="evidence" value="ECO:0007669"/>
    <property type="project" value="UniProtKB-KW"/>
</dbReference>
<dbReference type="PRINTS" id="PR00081">
    <property type="entry name" value="GDHRDH"/>
</dbReference>
<gene>
    <name evidence="4" type="ORF">B4N89_28465</name>
</gene>
<name>A0A1T3P5W3_9ACTN</name>
<sequence>MQRHRLERARPAQAAVCPRAEGGGVSFDGDHRRRLRAVHRWHELRRPDRHRRAGRSGRAAGPVRPGGRHRRAVEPPVEGGGRGRAAAPDAGSAGRALRRGWRGERGRGRRAQGARSATGRGGSCGRCRRIRGGSRVSRTALVTGANSGLGLATVLALARAGVDTVGSVRTAAKAEAVLAAADAAGVEVRTVLLDVTDAAGGKDVIERIRPDILVNNAGGTAFAPVLDVSEEDARHQLETALFGPMRLARFAVPHMRERGWGRVVQISSLAGRITYPLLGWYQAGKHALEAASGALRVELAGAGIDVVVVSPGGFRSGATEEMADAVERHRGTAFATAFRRMDLGFSIMKPLWSEPETVADTIALAATTKSPRSRYVVGVDAHLTLLVHQATEPFAMVRALKEGVVRRVTGL</sequence>
<evidence type="ECO:0000256" key="3">
    <source>
        <dbReference type="SAM" id="MobiDB-lite"/>
    </source>
</evidence>
<dbReference type="PANTHER" id="PTHR43391">
    <property type="entry name" value="RETINOL DEHYDROGENASE-RELATED"/>
    <property type="match status" value="1"/>
</dbReference>
<evidence type="ECO:0000256" key="1">
    <source>
        <dbReference type="ARBA" id="ARBA00006484"/>
    </source>
</evidence>
<evidence type="ECO:0008006" key="6">
    <source>
        <dbReference type="Google" id="ProtNLM"/>
    </source>
</evidence>
<dbReference type="AlphaFoldDB" id="A0A1T3P5W3"/>
<proteinExistence type="inferred from homology"/>
<dbReference type="Gene3D" id="3.40.50.720">
    <property type="entry name" value="NAD(P)-binding Rossmann-like Domain"/>
    <property type="match status" value="1"/>
</dbReference>
<keyword evidence="5" id="KW-1185">Reference proteome</keyword>
<evidence type="ECO:0000313" key="5">
    <source>
        <dbReference type="Proteomes" id="UP000190037"/>
    </source>
</evidence>
<dbReference type="STRING" id="159449.B4N89_28465"/>
<protein>
    <recommendedName>
        <fullName evidence="6">SDR family NAD(P)-dependent oxidoreductase</fullName>
    </recommendedName>
</protein>
<comment type="caution">
    <text evidence="4">The sequence shown here is derived from an EMBL/GenBank/DDBJ whole genome shotgun (WGS) entry which is preliminary data.</text>
</comment>
<dbReference type="InterPro" id="IPR002347">
    <property type="entry name" value="SDR_fam"/>
</dbReference>
<feature type="region of interest" description="Disordered" evidence="3">
    <location>
        <begin position="1"/>
        <end position="28"/>
    </location>
</feature>
<accession>A0A1T3P5W3</accession>
<feature type="region of interest" description="Disordered" evidence="3">
    <location>
        <begin position="46"/>
        <end position="125"/>
    </location>
</feature>
<dbReference type="InterPro" id="IPR036291">
    <property type="entry name" value="NAD(P)-bd_dom_sf"/>
</dbReference>
<reference evidence="4 5" key="1">
    <citation type="submission" date="2017-03" db="EMBL/GenBank/DDBJ databases">
        <title>Draft genome sequence of Streptomyces scabrisporus NF3, endophyte isolated from Amphipterygium adstringens.</title>
        <authorList>
            <person name="Vazquez M."/>
            <person name="Ceapa C.D."/>
            <person name="Rodriguez Luna D."/>
            <person name="Sanchez Esquivel S."/>
        </authorList>
    </citation>
    <scope>NUCLEOTIDE SEQUENCE [LARGE SCALE GENOMIC DNA]</scope>
    <source>
        <strain evidence="4 5">NF3</strain>
    </source>
</reference>
<evidence type="ECO:0000313" key="4">
    <source>
        <dbReference type="EMBL" id="OPC84341.1"/>
    </source>
</evidence>
<evidence type="ECO:0000256" key="2">
    <source>
        <dbReference type="ARBA" id="ARBA00023002"/>
    </source>
</evidence>
<dbReference type="PANTHER" id="PTHR43391:SF86">
    <property type="entry name" value="SHORT-CHAIN DEHYDROGENASE_REDUCTASE FAMILY PROTEIN"/>
    <property type="match status" value="1"/>
</dbReference>
<dbReference type="SUPFAM" id="SSF51735">
    <property type="entry name" value="NAD(P)-binding Rossmann-fold domains"/>
    <property type="match status" value="1"/>
</dbReference>
<feature type="compositionally biased region" description="Low complexity" evidence="3">
    <location>
        <begin position="84"/>
        <end position="95"/>
    </location>
</feature>
<comment type="similarity">
    <text evidence="1">Belongs to the short-chain dehydrogenases/reductases (SDR) family.</text>
</comment>
<organism evidence="4 5">
    <name type="scientific">Embleya scabrispora</name>
    <dbReference type="NCBI Taxonomy" id="159449"/>
    <lineage>
        <taxon>Bacteria</taxon>
        <taxon>Bacillati</taxon>
        <taxon>Actinomycetota</taxon>
        <taxon>Actinomycetes</taxon>
        <taxon>Kitasatosporales</taxon>
        <taxon>Streptomycetaceae</taxon>
        <taxon>Embleya</taxon>
    </lineage>
</organism>